<dbReference type="GO" id="GO:0003688">
    <property type="term" value="F:DNA replication origin binding"/>
    <property type="evidence" value="ECO:0007669"/>
    <property type="project" value="TreeGrafter"/>
</dbReference>
<dbReference type="Gene3D" id="3.40.50.300">
    <property type="entry name" value="P-loop containing nucleotide triphosphate hydrolases"/>
    <property type="match status" value="1"/>
</dbReference>
<protein>
    <recommendedName>
        <fullName evidence="3">DnaA protein</fullName>
    </recommendedName>
</protein>
<keyword evidence="2" id="KW-1185">Reference proteome</keyword>
<proteinExistence type="predicted"/>
<dbReference type="GO" id="GO:0006270">
    <property type="term" value="P:DNA replication initiation"/>
    <property type="evidence" value="ECO:0007669"/>
    <property type="project" value="TreeGrafter"/>
</dbReference>
<dbReference type="SUPFAM" id="SSF52540">
    <property type="entry name" value="P-loop containing nucleoside triphosphate hydrolases"/>
    <property type="match status" value="1"/>
</dbReference>
<dbReference type="GO" id="GO:0005886">
    <property type="term" value="C:plasma membrane"/>
    <property type="evidence" value="ECO:0007669"/>
    <property type="project" value="TreeGrafter"/>
</dbReference>
<dbReference type="AlphaFoldDB" id="A0A1H2SPY8"/>
<dbReference type="STRING" id="356660.SAMN05444336_101731"/>
<evidence type="ECO:0008006" key="3">
    <source>
        <dbReference type="Google" id="ProtNLM"/>
    </source>
</evidence>
<organism evidence="1 2">
    <name type="scientific">Albimonas donghaensis</name>
    <dbReference type="NCBI Taxonomy" id="356660"/>
    <lineage>
        <taxon>Bacteria</taxon>
        <taxon>Pseudomonadati</taxon>
        <taxon>Pseudomonadota</taxon>
        <taxon>Alphaproteobacteria</taxon>
        <taxon>Rhodobacterales</taxon>
        <taxon>Paracoccaceae</taxon>
        <taxon>Albimonas</taxon>
    </lineage>
</organism>
<dbReference type="RefSeq" id="WP_176954604.1">
    <property type="nucleotide sequence ID" value="NZ_FNMZ01000001.1"/>
</dbReference>
<evidence type="ECO:0000313" key="1">
    <source>
        <dbReference type="EMBL" id="SDW33648.1"/>
    </source>
</evidence>
<dbReference type="EMBL" id="FNMZ01000001">
    <property type="protein sequence ID" value="SDW33648.1"/>
    <property type="molecule type" value="Genomic_DNA"/>
</dbReference>
<reference evidence="1 2" key="1">
    <citation type="submission" date="2016-10" db="EMBL/GenBank/DDBJ databases">
        <authorList>
            <person name="de Groot N.N."/>
        </authorList>
    </citation>
    <scope>NUCLEOTIDE SEQUENCE [LARGE SCALE GENOMIC DNA]</scope>
    <source>
        <strain evidence="1 2">DSM 17890</strain>
    </source>
</reference>
<gene>
    <name evidence="1" type="ORF">SAMN05444336_101731</name>
</gene>
<dbReference type="PANTHER" id="PTHR30050:SF5">
    <property type="entry name" value="DNAA REGULATORY INACTIVATOR HDA"/>
    <property type="match status" value="1"/>
</dbReference>
<dbReference type="Proteomes" id="UP000199118">
    <property type="component" value="Unassembled WGS sequence"/>
</dbReference>
<dbReference type="Gene3D" id="1.10.8.60">
    <property type="match status" value="1"/>
</dbReference>
<dbReference type="PANTHER" id="PTHR30050">
    <property type="entry name" value="CHROMOSOMAL REPLICATION INITIATOR PROTEIN DNAA"/>
    <property type="match status" value="1"/>
</dbReference>
<sequence length="245" mass="26328">MTLTRQIPLDLPVRAALGREDFLVSEGNALAVAQIDGWRDWPGRRLALVGPEGAGKTHLAAVWAQEAGARVIRADALAEEDLGQLAALSGVAVEDADRLADPAAERALFHLHNRLEAAGGALLLTGREAPARWPVALPDLRTRLAALPVARIAEPDDALTERLVEKLFADRGVEPEKGLARWLALRAPRDHRALAEAVAVIDRAALAAAQKPHRRLARRALAGRPGFEHLLDAEREPDEDGDAAP</sequence>
<name>A0A1H2SPY8_9RHOB</name>
<evidence type="ECO:0000313" key="2">
    <source>
        <dbReference type="Proteomes" id="UP000199118"/>
    </source>
</evidence>
<accession>A0A1H2SPY8</accession>
<dbReference type="InterPro" id="IPR027417">
    <property type="entry name" value="P-loop_NTPase"/>
</dbReference>